<protein>
    <submittedName>
        <fullName evidence="6">LysR family transcriptional regulator</fullName>
    </submittedName>
</protein>
<evidence type="ECO:0000313" key="7">
    <source>
        <dbReference type="Proteomes" id="UP000270342"/>
    </source>
</evidence>
<evidence type="ECO:0000256" key="3">
    <source>
        <dbReference type="ARBA" id="ARBA00023125"/>
    </source>
</evidence>
<gene>
    <name evidence="6" type="ORF">D7S86_00845</name>
</gene>
<name>A0A494YDX0_9BURK</name>
<dbReference type="PANTHER" id="PTHR30419:SF8">
    <property type="entry name" value="NITROGEN ASSIMILATION TRANSCRIPTIONAL ACTIVATOR-RELATED"/>
    <property type="match status" value="1"/>
</dbReference>
<dbReference type="GO" id="GO:0003677">
    <property type="term" value="F:DNA binding"/>
    <property type="evidence" value="ECO:0007669"/>
    <property type="project" value="UniProtKB-KW"/>
</dbReference>
<dbReference type="Pfam" id="PF03466">
    <property type="entry name" value="LysR_substrate"/>
    <property type="match status" value="1"/>
</dbReference>
<evidence type="ECO:0000256" key="2">
    <source>
        <dbReference type="ARBA" id="ARBA00023015"/>
    </source>
</evidence>
<sequence length="325" mass="36127">MDTAPQDKMPQRRLRLQQLRLLVSLDETRNMARSAESLGMSQPAASRVLRELEELMGIALFERLPRGLQPTWFGDSMIRHARTALSAVDHAFTEIAAMKSGLTGVVRIGTIMSPATALIPDAVVRVKQRFPQVRMIVRVESSDTLFPMLRQGELDIAIARPLEEDKNQDIEFEPLAGEDVCAMVRVGHPLARASEVSLNELARWPWVVPEAGSVLRRRFDQLFRVNRVTPPADFVETGAQLLITSLVGRSDTVALLPREVTEYYVSHGVGALVPITLDCRMDPFGIATLLEAPLSPAAFAVLETIRERAAELYLDEREPQTGARV</sequence>
<dbReference type="EMBL" id="RBZU01000001">
    <property type="protein sequence ID" value="RKP58533.1"/>
    <property type="molecule type" value="Genomic_DNA"/>
</dbReference>
<dbReference type="PRINTS" id="PR00039">
    <property type="entry name" value="HTHLYSR"/>
</dbReference>
<comment type="similarity">
    <text evidence="1">Belongs to the LysR transcriptional regulatory family.</text>
</comment>
<dbReference type="Gene3D" id="3.40.190.290">
    <property type="match status" value="1"/>
</dbReference>
<organism evidence="6 7">
    <name type="scientific">Pararobbsia silviterrae</name>
    <dbReference type="NCBI Taxonomy" id="1792498"/>
    <lineage>
        <taxon>Bacteria</taxon>
        <taxon>Pseudomonadati</taxon>
        <taxon>Pseudomonadota</taxon>
        <taxon>Betaproteobacteria</taxon>
        <taxon>Burkholderiales</taxon>
        <taxon>Burkholderiaceae</taxon>
        <taxon>Pararobbsia</taxon>
    </lineage>
</organism>
<dbReference type="InterPro" id="IPR005119">
    <property type="entry name" value="LysR_subst-bd"/>
</dbReference>
<keyword evidence="7" id="KW-1185">Reference proteome</keyword>
<keyword evidence="3" id="KW-0238">DNA-binding</keyword>
<evidence type="ECO:0000256" key="4">
    <source>
        <dbReference type="ARBA" id="ARBA00023163"/>
    </source>
</evidence>
<evidence type="ECO:0000256" key="1">
    <source>
        <dbReference type="ARBA" id="ARBA00009437"/>
    </source>
</evidence>
<dbReference type="GO" id="GO:0005829">
    <property type="term" value="C:cytosol"/>
    <property type="evidence" value="ECO:0007669"/>
    <property type="project" value="TreeGrafter"/>
</dbReference>
<comment type="caution">
    <text evidence="6">The sequence shown here is derived from an EMBL/GenBank/DDBJ whole genome shotgun (WGS) entry which is preliminary data.</text>
</comment>
<dbReference type="SUPFAM" id="SSF46785">
    <property type="entry name" value="Winged helix' DNA-binding domain"/>
    <property type="match status" value="1"/>
</dbReference>
<evidence type="ECO:0000313" key="6">
    <source>
        <dbReference type="EMBL" id="RKP58533.1"/>
    </source>
</evidence>
<dbReference type="PROSITE" id="PS50931">
    <property type="entry name" value="HTH_LYSR"/>
    <property type="match status" value="1"/>
</dbReference>
<dbReference type="Pfam" id="PF00126">
    <property type="entry name" value="HTH_1"/>
    <property type="match status" value="1"/>
</dbReference>
<reference evidence="6 7" key="1">
    <citation type="submission" date="2018-10" db="EMBL/GenBank/DDBJ databases">
        <title>Robbsia sp. DHC34, isolated from soil.</title>
        <authorList>
            <person name="Gao Z.-H."/>
            <person name="Qiu L.-H."/>
        </authorList>
    </citation>
    <scope>NUCLEOTIDE SEQUENCE [LARGE SCALE GENOMIC DNA]</scope>
    <source>
        <strain evidence="6 7">DHC34</strain>
    </source>
</reference>
<dbReference type="Proteomes" id="UP000270342">
    <property type="component" value="Unassembled WGS sequence"/>
</dbReference>
<dbReference type="PANTHER" id="PTHR30419">
    <property type="entry name" value="HTH-TYPE TRANSCRIPTIONAL REGULATOR YBHD"/>
    <property type="match status" value="1"/>
</dbReference>
<dbReference type="GO" id="GO:0003700">
    <property type="term" value="F:DNA-binding transcription factor activity"/>
    <property type="evidence" value="ECO:0007669"/>
    <property type="project" value="InterPro"/>
</dbReference>
<dbReference type="InterPro" id="IPR050950">
    <property type="entry name" value="HTH-type_LysR_regulators"/>
</dbReference>
<dbReference type="SUPFAM" id="SSF53850">
    <property type="entry name" value="Periplasmic binding protein-like II"/>
    <property type="match status" value="1"/>
</dbReference>
<evidence type="ECO:0000259" key="5">
    <source>
        <dbReference type="PROSITE" id="PS50931"/>
    </source>
</evidence>
<feature type="domain" description="HTH lysR-type" evidence="5">
    <location>
        <begin position="14"/>
        <end position="71"/>
    </location>
</feature>
<dbReference type="RefSeq" id="WP_121082212.1">
    <property type="nucleotide sequence ID" value="NZ_RBZU01000001.1"/>
</dbReference>
<dbReference type="InterPro" id="IPR036390">
    <property type="entry name" value="WH_DNA-bd_sf"/>
</dbReference>
<dbReference type="OrthoDB" id="5914299at2"/>
<proteinExistence type="inferred from homology"/>
<keyword evidence="2" id="KW-0805">Transcription regulation</keyword>
<dbReference type="InterPro" id="IPR036388">
    <property type="entry name" value="WH-like_DNA-bd_sf"/>
</dbReference>
<dbReference type="InterPro" id="IPR000847">
    <property type="entry name" value="LysR_HTH_N"/>
</dbReference>
<keyword evidence="4" id="KW-0804">Transcription</keyword>
<accession>A0A494YDX0</accession>
<dbReference type="AlphaFoldDB" id="A0A494YDX0"/>
<dbReference type="Gene3D" id="1.10.10.10">
    <property type="entry name" value="Winged helix-like DNA-binding domain superfamily/Winged helix DNA-binding domain"/>
    <property type="match status" value="1"/>
</dbReference>